<proteinExistence type="predicted"/>
<evidence type="ECO:0000313" key="5">
    <source>
        <dbReference type="Proteomes" id="UP000670527"/>
    </source>
</evidence>
<feature type="domain" description="SseB protein N-terminal" evidence="2">
    <location>
        <begin position="84"/>
        <end position="199"/>
    </location>
</feature>
<accession>A0ABS3TDZ8</accession>
<dbReference type="InterPro" id="IPR009839">
    <property type="entry name" value="SseB_N"/>
</dbReference>
<dbReference type="RefSeq" id="WP_208307439.1">
    <property type="nucleotide sequence ID" value="NZ_JAGETX010000004.1"/>
</dbReference>
<name>A0ABS3TDZ8_9BACT</name>
<dbReference type="EMBL" id="JAGETX010000004">
    <property type="protein sequence ID" value="MBO3270960.1"/>
    <property type="molecule type" value="Genomic_DNA"/>
</dbReference>
<reference evidence="4 5" key="1">
    <citation type="submission" date="2021-03" db="EMBL/GenBank/DDBJ databases">
        <authorList>
            <person name="Kim M.K."/>
        </authorList>
    </citation>
    <scope>NUCLEOTIDE SEQUENCE [LARGE SCALE GENOMIC DNA]</scope>
    <source>
        <strain evidence="4 5">BT507</strain>
    </source>
</reference>
<organism evidence="4 5">
    <name type="scientific">Hymenobacter defluvii</name>
    <dbReference type="NCBI Taxonomy" id="2054411"/>
    <lineage>
        <taxon>Bacteria</taxon>
        <taxon>Pseudomonadati</taxon>
        <taxon>Bacteroidota</taxon>
        <taxon>Cytophagia</taxon>
        <taxon>Cytophagales</taxon>
        <taxon>Hymenobacteraceae</taxon>
        <taxon>Hymenobacter</taxon>
    </lineage>
</organism>
<gene>
    <name evidence="4" type="ORF">J4D97_09900</name>
</gene>
<feature type="domain" description="SseB protein C-terminal" evidence="3">
    <location>
        <begin position="216"/>
        <end position="322"/>
    </location>
</feature>
<comment type="caution">
    <text evidence="4">The sequence shown here is derived from an EMBL/GenBank/DDBJ whole genome shotgun (WGS) entry which is preliminary data.</text>
</comment>
<dbReference type="Pfam" id="PF14581">
    <property type="entry name" value="SseB_C"/>
    <property type="match status" value="1"/>
</dbReference>
<evidence type="ECO:0000259" key="2">
    <source>
        <dbReference type="Pfam" id="PF07179"/>
    </source>
</evidence>
<evidence type="ECO:0000313" key="4">
    <source>
        <dbReference type="EMBL" id="MBO3270960.1"/>
    </source>
</evidence>
<keyword evidence="5" id="KW-1185">Reference proteome</keyword>
<dbReference type="Pfam" id="PF07179">
    <property type="entry name" value="SseB"/>
    <property type="match status" value="1"/>
</dbReference>
<sequence length="322" mass="34927">MGLFDFLKPKNEPTSTPTPSATPTPSTPEQPATPGGPRYKGSNYTSPPQAGVPAPPSMPPMPPMQEPYIPPMPPMPDFEPTNVLEELLMRAAAEPNARPIFYRALLQEEVVVVLHPKEGLEPGEVTPTEGMEIQLQVLNDGKIPVFTSLERVSDGAVEQETISYLRLRGIDLFQMVQGADCALNPFSPVGKLLPAAELADLLAGNLTNIPGEGEGQEMQVMLGPPHESTAGLAEAVRTYCATNPDIEAAYLAQMQIQGSPEPPRLLLAFHSTAANPDFLQEFGPTLQEHLTNQPQLDMMLIDPASGEPINQYFLQSEPIYQK</sequence>
<evidence type="ECO:0000259" key="3">
    <source>
        <dbReference type="Pfam" id="PF14581"/>
    </source>
</evidence>
<dbReference type="Proteomes" id="UP000670527">
    <property type="component" value="Unassembled WGS sequence"/>
</dbReference>
<feature type="compositionally biased region" description="Pro residues" evidence="1">
    <location>
        <begin position="53"/>
        <end position="77"/>
    </location>
</feature>
<protein>
    <submittedName>
        <fullName evidence="4">Enhanced serine sensitivity protein SseB C-terminal domain-containing protein</fullName>
    </submittedName>
</protein>
<feature type="region of interest" description="Disordered" evidence="1">
    <location>
        <begin position="1"/>
        <end position="77"/>
    </location>
</feature>
<dbReference type="InterPro" id="IPR027945">
    <property type="entry name" value="SseB_C"/>
</dbReference>
<evidence type="ECO:0000256" key="1">
    <source>
        <dbReference type="SAM" id="MobiDB-lite"/>
    </source>
</evidence>